<name>A0A4P8I9S9_9FIRM</name>
<proteinExistence type="predicted"/>
<evidence type="ECO:0000313" key="2">
    <source>
        <dbReference type="Proteomes" id="UP000298653"/>
    </source>
</evidence>
<organism evidence="1 2">
    <name type="scientific">Anaerostipes rhamnosivorans</name>
    <dbReference type="NCBI Taxonomy" id="1229621"/>
    <lineage>
        <taxon>Bacteria</taxon>
        <taxon>Bacillati</taxon>
        <taxon>Bacillota</taxon>
        <taxon>Clostridia</taxon>
        <taxon>Lachnospirales</taxon>
        <taxon>Lachnospiraceae</taxon>
        <taxon>Anaerostipes</taxon>
    </lineage>
</organism>
<dbReference type="GO" id="GO:0004386">
    <property type="term" value="F:helicase activity"/>
    <property type="evidence" value="ECO:0007669"/>
    <property type="project" value="UniProtKB-KW"/>
</dbReference>
<dbReference type="EMBL" id="CP040058">
    <property type="protein sequence ID" value="QCP34146.1"/>
    <property type="molecule type" value="Genomic_DNA"/>
</dbReference>
<dbReference type="RefSeq" id="WP_243118841.1">
    <property type="nucleotide sequence ID" value="NZ_CP040058.1"/>
</dbReference>
<dbReference type="AlphaFoldDB" id="A0A4P8I9S9"/>
<evidence type="ECO:0000313" key="1">
    <source>
        <dbReference type="EMBL" id="QCP34146.1"/>
    </source>
</evidence>
<keyword evidence="2" id="KW-1185">Reference proteome</keyword>
<keyword evidence="1" id="KW-0347">Helicase</keyword>
<protein>
    <submittedName>
        <fullName evidence="1">Protein export cytoplasm protein SecA ATPase RNA helicase</fullName>
    </submittedName>
</protein>
<reference evidence="1 2" key="1">
    <citation type="submission" date="2019-05" db="EMBL/GenBank/DDBJ databases">
        <title>Complete genome sequencing of Anaerostipes rhamnosivorans.</title>
        <authorList>
            <person name="Bui T.P.N."/>
            <person name="de Vos W.M."/>
        </authorList>
    </citation>
    <scope>NUCLEOTIDE SEQUENCE [LARGE SCALE GENOMIC DNA]</scope>
    <source>
        <strain evidence="1 2">1y2</strain>
    </source>
</reference>
<dbReference type="KEGG" id="arf:AR1Y2_0692"/>
<accession>A0A4P8I9S9</accession>
<keyword evidence="1" id="KW-0547">Nucleotide-binding</keyword>
<keyword evidence="1" id="KW-0067">ATP-binding</keyword>
<dbReference type="Proteomes" id="UP000298653">
    <property type="component" value="Chromosome"/>
</dbReference>
<gene>
    <name evidence="1" type="ORF">AR1Y2_0692</name>
</gene>
<sequence>MEQKNEMKWTILKSSAQGLSECLHCYTKSQLSETASFYGLDGSRYRKAELAQRLGSEILDQMPAVLKYSSSEDLNGLKVLLEEPEGAEGPEVWTYQKRGWLFVFAEQGERSFVVPDEVKAKIIRFLSNAKNRETVVHNQEFYRYAKALAHLYGVYEKKQLMKLWEEFHSVPLKKGELSKFLKFTEKTYGEYRVEGRYVISRKVPDTRFCLELMNEVKNLPYYMPDESEIDLYAEEYVNVDAPEYNRLRTFLEKRKHNPLSFADLMTGLENNLLLGGGISKAIYLMGEAGIHLGGEQEKEEFLRCYSQWERSTRQWKYRGFTPEEIIDE</sequence>
<keyword evidence="1" id="KW-0378">Hydrolase</keyword>